<dbReference type="EMBL" id="KX517798">
    <property type="protein sequence ID" value="ARD69611.1"/>
    <property type="molecule type" value="Genomic_DNA"/>
</dbReference>
<gene>
    <name evidence="2" type="ORF">Xhom_04402</name>
</gene>
<keyword evidence="1" id="KW-0614">Plasmid</keyword>
<evidence type="ECO:0000313" key="2">
    <source>
        <dbReference type="EMBL" id="PHM52325.1"/>
    </source>
</evidence>
<organism evidence="1">
    <name type="scientific">Xenorhabdus hominickii</name>
    <dbReference type="NCBI Taxonomy" id="351679"/>
    <lineage>
        <taxon>Bacteria</taxon>
        <taxon>Pseudomonadati</taxon>
        <taxon>Pseudomonadota</taxon>
        <taxon>Gammaproteobacteria</taxon>
        <taxon>Enterobacterales</taxon>
        <taxon>Morganellaceae</taxon>
        <taxon>Xenorhabdus</taxon>
    </lineage>
</organism>
<accession>A0A1V0M420</accession>
<reference evidence="1" key="1">
    <citation type="journal article" date="2017" name="J. Invertebr. Pathol.">
        <title>Identification and bacterial characteristics of Xenorhabdus hominickii ANU101 from an entomopathogenic nematode, Steinernema monticolum.</title>
        <authorList>
            <person name="Park Y."/>
            <person name="Kang S."/>
            <person name="Sadekuzzaman M."/>
            <person name="Kim H."/>
            <person name="Jung J.K."/>
            <person name="Kim Y."/>
        </authorList>
    </citation>
    <scope>NUCLEOTIDE SEQUENCE</scope>
    <source>
        <strain evidence="1">ANU101</strain>
        <plasmid evidence="1">unnamed1</plasmid>
    </source>
</reference>
<dbReference type="Proteomes" id="UP000225433">
    <property type="component" value="Unassembled WGS sequence"/>
</dbReference>
<protein>
    <submittedName>
        <fullName evidence="1">Uncharacterized protein</fullName>
    </submittedName>
</protein>
<dbReference type="EMBL" id="NJAI01000009">
    <property type="protein sequence ID" value="PHM52325.1"/>
    <property type="molecule type" value="Genomic_DNA"/>
</dbReference>
<dbReference type="AlphaFoldDB" id="A0A1V0M420"/>
<dbReference type="RefSeq" id="WP_099139848.1">
    <property type="nucleotide sequence ID" value="NZ_CAWNQJ010000123.1"/>
</dbReference>
<sequence>MSDMVDYEEYGTEVELIDLRDEIDRKALIAIENVVERLEKRLITRREALIGINAIFDSIQGLVSSEISETLNTVLTEIQKSEKTDMFPIVFAHKGTVVILKLDLFSLTLTTLMVTGSGQKIEKTETLENEPDALKVAISKAMTFSKNGAIRL</sequence>
<geneLocation type="plasmid" evidence="1">
    <name>unnamed1</name>
</geneLocation>
<evidence type="ECO:0000313" key="3">
    <source>
        <dbReference type="Proteomes" id="UP000225433"/>
    </source>
</evidence>
<reference evidence="2 3" key="2">
    <citation type="journal article" date="2017" name="Nat. Microbiol.">
        <title>Natural product diversity associated with the nematode symbionts Photorhabdus and Xenorhabdus.</title>
        <authorList>
            <person name="Tobias N.J."/>
            <person name="Wolff H."/>
            <person name="Djahanschiri B."/>
            <person name="Grundmann F."/>
            <person name="Kronenwerth M."/>
            <person name="Shi Y.M."/>
            <person name="Simonyi S."/>
            <person name="Grun P."/>
            <person name="Shapiro-Ilan D."/>
            <person name="Pidot S.J."/>
            <person name="Stinear T.P."/>
            <person name="Ebersberger I."/>
            <person name="Bode H.B."/>
        </authorList>
    </citation>
    <scope>NUCLEOTIDE SEQUENCE [LARGE SCALE GENOMIC DNA]</scope>
    <source>
        <strain evidence="2 3">DSM 17903</strain>
    </source>
</reference>
<evidence type="ECO:0000313" key="1">
    <source>
        <dbReference type="EMBL" id="ARD69611.1"/>
    </source>
</evidence>
<proteinExistence type="predicted"/>
<name>A0A1V0M420_XENHO</name>